<dbReference type="InterPro" id="IPR001647">
    <property type="entry name" value="HTH_TetR"/>
</dbReference>
<accession>A0A4R3JN65</accession>
<dbReference type="PRINTS" id="PR00455">
    <property type="entry name" value="HTHTETR"/>
</dbReference>
<evidence type="ECO:0000313" key="6">
    <source>
        <dbReference type="Proteomes" id="UP000294613"/>
    </source>
</evidence>
<organism evidence="5 6">
    <name type="scientific">Faecalimonas umbilicata</name>
    <dbReference type="NCBI Taxonomy" id="1912855"/>
    <lineage>
        <taxon>Bacteria</taxon>
        <taxon>Bacillati</taxon>
        <taxon>Bacillota</taxon>
        <taxon>Clostridia</taxon>
        <taxon>Lachnospirales</taxon>
        <taxon>Lachnospiraceae</taxon>
        <taxon>Faecalimonas</taxon>
    </lineage>
</organism>
<dbReference type="SUPFAM" id="SSF46689">
    <property type="entry name" value="Homeodomain-like"/>
    <property type="match status" value="1"/>
</dbReference>
<evidence type="ECO:0000313" key="5">
    <source>
        <dbReference type="EMBL" id="TCS67905.1"/>
    </source>
</evidence>
<dbReference type="InterPro" id="IPR050624">
    <property type="entry name" value="HTH-type_Tx_Regulator"/>
</dbReference>
<evidence type="ECO:0000256" key="2">
    <source>
        <dbReference type="PROSITE-ProRule" id="PRU00335"/>
    </source>
</evidence>
<dbReference type="AlphaFoldDB" id="A0A4R3JN65"/>
<comment type="caution">
    <text evidence="5">The sequence shown here is derived from an EMBL/GenBank/DDBJ whole genome shotgun (WGS) entry which is preliminary data.</text>
</comment>
<keyword evidence="1 2" id="KW-0238">DNA-binding</keyword>
<dbReference type="Proteomes" id="UP000702954">
    <property type="component" value="Unassembled WGS sequence"/>
</dbReference>
<dbReference type="EMBL" id="BHEO01000008">
    <property type="protein sequence ID" value="GBU05837.1"/>
    <property type="molecule type" value="Genomic_DNA"/>
</dbReference>
<dbReference type="Pfam" id="PF00440">
    <property type="entry name" value="TetR_N"/>
    <property type="match status" value="1"/>
</dbReference>
<sequence>MKHTAYHHKNLRIELIEKGIELVEEYGMQQLSLRKVAQECNVSHAAPYSHFKNKDDLILAMQSYITDQFTERLQDVIAKHSGKPEFLMEFGKAYVLFFLQNPHYFSFLFTKGKMQINLDNQGESDEDYKPFSIYREQVMKLLAPLELSEEKKQDYIIALFAYIHGLTSLATLQNVRYASDWEEKIEDLICTFPVGNEVTSC</sequence>
<dbReference type="InterPro" id="IPR036271">
    <property type="entry name" value="Tet_transcr_reg_TetR-rel_C_sf"/>
</dbReference>
<dbReference type="InterPro" id="IPR009057">
    <property type="entry name" value="Homeodomain-like_sf"/>
</dbReference>
<dbReference type="PANTHER" id="PTHR43479:SF20">
    <property type="entry name" value="HTH TETR-TYPE DOMAIN-CONTAINING PROTEIN"/>
    <property type="match status" value="1"/>
</dbReference>
<name>A0A4R3JN65_9FIRM</name>
<dbReference type="PROSITE" id="PS50977">
    <property type="entry name" value="HTH_TETR_2"/>
    <property type="match status" value="1"/>
</dbReference>
<dbReference type="EMBL" id="SLZV01000013">
    <property type="protein sequence ID" value="TCS67905.1"/>
    <property type="molecule type" value="Genomic_DNA"/>
</dbReference>
<evidence type="ECO:0000259" key="3">
    <source>
        <dbReference type="PROSITE" id="PS50977"/>
    </source>
</evidence>
<dbReference type="PANTHER" id="PTHR43479">
    <property type="entry name" value="ACREF/ENVCD OPERON REPRESSOR-RELATED"/>
    <property type="match status" value="1"/>
</dbReference>
<proteinExistence type="predicted"/>
<evidence type="ECO:0000313" key="7">
    <source>
        <dbReference type="Proteomes" id="UP000702954"/>
    </source>
</evidence>
<evidence type="ECO:0000256" key="1">
    <source>
        <dbReference type="ARBA" id="ARBA00023125"/>
    </source>
</evidence>
<reference evidence="4 7" key="1">
    <citation type="journal article" date="2018" name="Int. J. Syst. Evol. Microbiol.">
        <title>Draft Genome Sequence of Faecalimonas umbilicata JCM 30896T, an Acetate-Producing Bacterium Isolated from Human Feces.</title>
        <authorList>
            <person name="Sakamoto M."/>
            <person name="Ikeyama N."/>
            <person name="Yuki M."/>
            <person name="Ohkuma M."/>
        </authorList>
    </citation>
    <scope>NUCLEOTIDE SEQUENCE [LARGE SCALE GENOMIC DNA]</scope>
    <source>
        <strain evidence="4 7">EGH7</strain>
    </source>
</reference>
<keyword evidence="7" id="KW-1185">Reference proteome</keyword>
<feature type="domain" description="HTH tetR-type" evidence="3">
    <location>
        <begin position="9"/>
        <end position="69"/>
    </location>
</feature>
<dbReference type="Proteomes" id="UP000294613">
    <property type="component" value="Unassembled WGS sequence"/>
</dbReference>
<dbReference type="SUPFAM" id="SSF48498">
    <property type="entry name" value="Tetracyclin repressor-like, C-terminal domain"/>
    <property type="match status" value="1"/>
</dbReference>
<dbReference type="Gene3D" id="1.10.357.10">
    <property type="entry name" value="Tetracycline Repressor, domain 2"/>
    <property type="match status" value="1"/>
</dbReference>
<feature type="DNA-binding region" description="H-T-H motif" evidence="2">
    <location>
        <begin position="32"/>
        <end position="51"/>
    </location>
</feature>
<dbReference type="GO" id="GO:0003677">
    <property type="term" value="F:DNA binding"/>
    <property type="evidence" value="ECO:0007669"/>
    <property type="project" value="UniProtKB-UniRule"/>
</dbReference>
<gene>
    <name evidence="5" type="ORF">EDD74_11342</name>
    <name evidence="4" type="ORF">FAEUMB_23780</name>
</gene>
<reference evidence="5 6" key="2">
    <citation type="submission" date="2019-03" db="EMBL/GenBank/DDBJ databases">
        <title>Genomic Encyclopedia of Type Strains, Phase IV (KMG-IV): sequencing the most valuable type-strain genomes for metagenomic binning, comparative biology and taxonomic classification.</title>
        <authorList>
            <person name="Goeker M."/>
        </authorList>
    </citation>
    <scope>NUCLEOTIDE SEQUENCE [LARGE SCALE GENOMIC DNA]</scope>
    <source>
        <strain evidence="5 6">DSM 103426</strain>
    </source>
</reference>
<dbReference type="RefSeq" id="WP_116442046.1">
    <property type="nucleotide sequence ID" value="NZ_BHEO01000008.1"/>
</dbReference>
<protein>
    <submittedName>
        <fullName evidence="5">TetR family transcriptional regulator</fullName>
    </submittedName>
</protein>
<evidence type="ECO:0000313" key="4">
    <source>
        <dbReference type="EMBL" id="GBU05837.1"/>
    </source>
</evidence>